<protein>
    <recommendedName>
        <fullName evidence="1">Bacterial EndoU nuclease domain-containing protein</fullName>
    </recommendedName>
</protein>
<sequence length="286" mass="30469">MRSGCRSCLVGFGAGGHQAQRDASAGGRGISSIEELADTLRRVRSGLSVGHLQGATEALEVAVQALTQARGTIESALDAPLHGLTRARDLTASTQKSLERVAATIETYLAAVLVVPSGPATVPVDAHDGGHSATDDAALALPNDVEQHLFHGHTTTRKITGYHHRPGGIDNGTFTVTDPQDPDHIGIYHGTVEGHTANGKPTRKTFTTFFPDSWPRNEVRRAIRAAFTARQPAHDRRGNLVPLKWQGTYCGIRVQGFLRPGTDLATATLDDLATAYPVPTPETRTP</sequence>
<reference evidence="3" key="1">
    <citation type="submission" date="2019-11" db="EMBL/GenBank/DDBJ databases">
        <title>The complete genome sequence of Saccharopolyspora sp. E2A.</title>
        <authorList>
            <person name="Zhang G."/>
        </authorList>
    </citation>
    <scope>NUCLEOTIDE SEQUENCE [LARGE SCALE GENOMIC DNA]</scope>
    <source>
        <strain evidence="3">E2A</strain>
    </source>
</reference>
<gene>
    <name evidence="2" type="ORF">GIY23_12925</name>
</gene>
<evidence type="ECO:0000259" key="1">
    <source>
        <dbReference type="Pfam" id="PF14436"/>
    </source>
</evidence>
<feature type="domain" description="Bacterial EndoU nuclease" evidence="1">
    <location>
        <begin position="144"/>
        <end position="277"/>
    </location>
</feature>
<keyword evidence="3" id="KW-1185">Reference proteome</keyword>
<accession>A0A5Q3Q6R8</accession>
<dbReference type="EMBL" id="CP045929">
    <property type="protein sequence ID" value="QGK70308.1"/>
    <property type="molecule type" value="Genomic_DNA"/>
</dbReference>
<dbReference type="Proteomes" id="UP000371041">
    <property type="component" value="Chromosome"/>
</dbReference>
<dbReference type="InterPro" id="IPR029501">
    <property type="entry name" value="EndoU_bac"/>
</dbReference>
<proteinExistence type="predicted"/>
<dbReference type="AlphaFoldDB" id="A0A5Q3Q6R8"/>
<evidence type="ECO:0000313" key="2">
    <source>
        <dbReference type="EMBL" id="QGK70308.1"/>
    </source>
</evidence>
<organism evidence="2 3">
    <name type="scientific">Allosaccharopolyspora coralli</name>
    <dbReference type="NCBI Taxonomy" id="2665642"/>
    <lineage>
        <taxon>Bacteria</taxon>
        <taxon>Bacillati</taxon>
        <taxon>Actinomycetota</taxon>
        <taxon>Actinomycetes</taxon>
        <taxon>Pseudonocardiales</taxon>
        <taxon>Pseudonocardiaceae</taxon>
        <taxon>Allosaccharopolyspora</taxon>
    </lineage>
</organism>
<evidence type="ECO:0000313" key="3">
    <source>
        <dbReference type="Proteomes" id="UP000371041"/>
    </source>
</evidence>
<dbReference type="Pfam" id="PF14436">
    <property type="entry name" value="EndoU_bacteria"/>
    <property type="match status" value="1"/>
</dbReference>
<dbReference type="KEGG" id="sace:GIY23_12925"/>
<name>A0A5Q3Q6R8_9PSEU</name>
<dbReference type="GO" id="GO:0004519">
    <property type="term" value="F:endonuclease activity"/>
    <property type="evidence" value="ECO:0007669"/>
    <property type="project" value="InterPro"/>
</dbReference>